<sequence length="346" mass="39496">MTIKAECEVPPDLLAHVVLYNPPQSFTKIGAEIIHTFVTPSRGNRVSFTEIRPLGGDTNEDDCVFDGYLGSIEDALDSKRFVDKFTCDGRTTIPELLWSNTIATLRFGKAIFDITCTTKPFHFNYLLLRNSTNGIDTRYTDELSYGYPSTTGPAVGTFRYSYWFERDPLIHFFLTVENITQGILSYSMYYLNDDGEFDSLVLSFTESQTWPFCSSRLYRIETTWIPSVVSARLRTRLEWHRQADPMRRCTEIIPRPSTTALAMSTTPGVVRTPGIGANFGLIVIIVGSVLGTICLLIGLVLLIRWRRKRLIEFEQDIARQIARLLEKHDPRWYLGYGDFSRILIPI</sequence>
<dbReference type="Proteomes" id="UP001177023">
    <property type="component" value="Unassembled WGS sequence"/>
</dbReference>
<keyword evidence="1" id="KW-1133">Transmembrane helix</keyword>
<organism evidence="2 3">
    <name type="scientific">Mesorhabditis spiculigera</name>
    <dbReference type="NCBI Taxonomy" id="96644"/>
    <lineage>
        <taxon>Eukaryota</taxon>
        <taxon>Metazoa</taxon>
        <taxon>Ecdysozoa</taxon>
        <taxon>Nematoda</taxon>
        <taxon>Chromadorea</taxon>
        <taxon>Rhabditida</taxon>
        <taxon>Rhabditina</taxon>
        <taxon>Rhabditomorpha</taxon>
        <taxon>Rhabditoidea</taxon>
        <taxon>Rhabditidae</taxon>
        <taxon>Mesorhabditinae</taxon>
        <taxon>Mesorhabditis</taxon>
    </lineage>
</organism>
<gene>
    <name evidence="2" type="ORF">MSPICULIGERA_LOCUS4257</name>
</gene>
<evidence type="ECO:0000313" key="2">
    <source>
        <dbReference type="EMBL" id="CAJ0565624.1"/>
    </source>
</evidence>
<reference evidence="2" key="1">
    <citation type="submission" date="2023-06" db="EMBL/GenBank/DDBJ databases">
        <authorList>
            <person name="Delattre M."/>
        </authorList>
    </citation>
    <scope>NUCLEOTIDE SEQUENCE</scope>
    <source>
        <strain evidence="2">AF72</strain>
    </source>
</reference>
<accession>A0AA36CCG6</accession>
<evidence type="ECO:0000313" key="3">
    <source>
        <dbReference type="Proteomes" id="UP001177023"/>
    </source>
</evidence>
<dbReference type="AlphaFoldDB" id="A0AA36CCG6"/>
<evidence type="ECO:0000256" key="1">
    <source>
        <dbReference type="SAM" id="Phobius"/>
    </source>
</evidence>
<comment type="caution">
    <text evidence="2">The sequence shown here is derived from an EMBL/GenBank/DDBJ whole genome shotgun (WGS) entry which is preliminary data.</text>
</comment>
<protein>
    <submittedName>
        <fullName evidence="2">Uncharacterized protein</fullName>
    </submittedName>
</protein>
<feature type="non-terminal residue" evidence="2">
    <location>
        <position position="346"/>
    </location>
</feature>
<dbReference type="EMBL" id="CATQJA010001081">
    <property type="protein sequence ID" value="CAJ0565624.1"/>
    <property type="molecule type" value="Genomic_DNA"/>
</dbReference>
<keyword evidence="3" id="KW-1185">Reference proteome</keyword>
<keyword evidence="1" id="KW-0472">Membrane</keyword>
<keyword evidence="1" id="KW-0812">Transmembrane</keyword>
<name>A0AA36CCG6_9BILA</name>
<proteinExistence type="predicted"/>
<feature type="transmembrane region" description="Helical" evidence="1">
    <location>
        <begin position="279"/>
        <end position="303"/>
    </location>
</feature>